<gene>
    <name evidence="2" type="ORF">NV381_19850</name>
</gene>
<name>A0ABT1YL47_9BACL</name>
<dbReference type="EMBL" id="JANQBD010000015">
    <property type="protein sequence ID" value="MCR8633440.1"/>
    <property type="molecule type" value="Genomic_DNA"/>
</dbReference>
<reference evidence="2 3" key="1">
    <citation type="submission" date="2022-08" db="EMBL/GenBank/DDBJ databases">
        <title>Paenibacillus endoradicis sp. nov., Paenibacillus radicibacter sp. nov and Paenibacillus pararadicis sp. nov., three cold-adapted plant growth-promoting bacteria isolated from root of Larix gmelinii in Great Khingan.</title>
        <authorList>
            <person name="Xue H."/>
        </authorList>
    </citation>
    <scope>NUCLEOTIDE SEQUENCE [LARGE SCALE GENOMIC DNA]</scope>
    <source>
        <strain evidence="2 3">N5-1-1-5</strain>
    </source>
</reference>
<evidence type="ECO:0000313" key="3">
    <source>
        <dbReference type="Proteomes" id="UP001300012"/>
    </source>
</evidence>
<comment type="caution">
    <text evidence="2">The sequence shown here is derived from an EMBL/GenBank/DDBJ whole genome shotgun (WGS) entry which is preliminary data.</text>
</comment>
<dbReference type="Proteomes" id="UP001300012">
    <property type="component" value="Unassembled WGS sequence"/>
</dbReference>
<evidence type="ECO:0000259" key="1">
    <source>
        <dbReference type="Pfam" id="PF06114"/>
    </source>
</evidence>
<dbReference type="Pfam" id="PF06114">
    <property type="entry name" value="Peptidase_M78"/>
    <property type="match status" value="1"/>
</dbReference>
<evidence type="ECO:0000313" key="2">
    <source>
        <dbReference type="EMBL" id="MCR8633440.1"/>
    </source>
</evidence>
<feature type="domain" description="IrrE N-terminal-like" evidence="1">
    <location>
        <begin position="3"/>
        <end position="79"/>
    </location>
</feature>
<accession>A0ABT1YL47</accession>
<protein>
    <submittedName>
        <fullName evidence="2">ImmA/IrrE family metallo-endopeptidase</fullName>
    </submittedName>
</protein>
<keyword evidence="3" id="KW-1185">Reference proteome</keyword>
<sequence>MMYADLGKITRGFFHRRLRRNYIVLHEALLYNEQRFTCAHELGHYFYDRGTSYFMIEQNTLQLPGKFERRANQFAVRLLCAGSEIYPDETISDICFKNGIPEEMHTFY</sequence>
<dbReference type="Gene3D" id="1.10.10.2910">
    <property type="match status" value="1"/>
</dbReference>
<dbReference type="InterPro" id="IPR010359">
    <property type="entry name" value="IrrE_HExxH"/>
</dbReference>
<organism evidence="2 3">
    <name type="scientific">Paenibacillus radicis</name>
    <name type="common">ex Xue et al. 2023</name>
    <dbReference type="NCBI Taxonomy" id="2972489"/>
    <lineage>
        <taxon>Bacteria</taxon>
        <taxon>Bacillati</taxon>
        <taxon>Bacillota</taxon>
        <taxon>Bacilli</taxon>
        <taxon>Bacillales</taxon>
        <taxon>Paenibacillaceae</taxon>
        <taxon>Paenibacillus</taxon>
    </lineage>
</organism>
<proteinExistence type="predicted"/>